<evidence type="ECO:0000259" key="1">
    <source>
        <dbReference type="Pfam" id="PF00534"/>
    </source>
</evidence>
<dbReference type="SUPFAM" id="SSF53756">
    <property type="entry name" value="UDP-Glycosyltransferase/glycogen phosphorylase"/>
    <property type="match status" value="1"/>
</dbReference>
<evidence type="ECO:0000259" key="2">
    <source>
        <dbReference type="Pfam" id="PF13439"/>
    </source>
</evidence>
<dbReference type="EMBL" id="JBIWXY010000001">
    <property type="protein sequence ID" value="MFJ5445763.1"/>
    <property type="molecule type" value="Genomic_DNA"/>
</dbReference>
<organism evidence="3 4">
    <name type="scientific">Methylobacillus methanolivorans</name>
    <dbReference type="NCBI Taxonomy" id="1848927"/>
    <lineage>
        <taxon>Bacteria</taxon>
        <taxon>Pseudomonadati</taxon>
        <taxon>Pseudomonadota</taxon>
        <taxon>Betaproteobacteria</taxon>
        <taxon>Nitrosomonadales</taxon>
        <taxon>Methylophilaceae</taxon>
        <taxon>Methylobacillus</taxon>
    </lineage>
</organism>
<dbReference type="PANTHER" id="PTHR12526">
    <property type="entry name" value="GLYCOSYLTRANSFERASE"/>
    <property type="match status" value="1"/>
</dbReference>
<accession>A0ABW8GK50</accession>
<dbReference type="PANTHER" id="PTHR12526:SF637">
    <property type="entry name" value="GLYCOSYLTRANSFERASE EPSF-RELATED"/>
    <property type="match status" value="1"/>
</dbReference>
<dbReference type="InterPro" id="IPR001296">
    <property type="entry name" value="Glyco_trans_1"/>
</dbReference>
<dbReference type="Pfam" id="PF00534">
    <property type="entry name" value="Glycos_transf_1"/>
    <property type="match status" value="1"/>
</dbReference>
<feature type="domain" description="Glycosyl transferase family 1" evidence="1">
    <location>
        <begin position="176"/>
        <end position="318"/>
    </location>
</feature>
<keyword evidence="3" id="KW-0328">Glycosyltransferase</keyword>
<feature type="domain" description="Glycosyltransferase subfamily 4-like N-terminal" evidence="2">
    <location>
        <begin position="33"/>
        <end position="167"/>
    </location>
</feature>
<evidence type="ECO:0000313" key="3">
    <source>
        <dbReference type="EMBL" id="MFJ5445763.1"/>
    </source>
</evidence>
<dbReference type="CDD" id="cd03811">
    <property type="entry name" value="GT4_GT28_WabH-like"/>
    <property type="match status" value="1"/>
</dbReference>
<gene>
    <name evidence="3" type="ORF">ACIKP9_05930</name>
</gene>
<dbReference type="RefSeq" id="WP_400880522.1">
    <property type="nucleotide sequence ID" value="NZ_JBIWXY010000001.1"/>
</dbReference>
<keyword evidence="3" id="KW-0808">Transferase</keyword>
<dbReference type="GO" id="GO:0016757">
    <property type="term" value="F:glycosyltransferase activity"/>
    <property type="evidence" value="ECO:0007669"/>
    <property type="project" value="UniProtKB-KW"/>
</dbReference>
<comment type="caution">
    <text evidence="3">The sequence shown here is derived from an EMBL/GenBank/DDBJ whole genome shotgun (WGS) entry which is preliminary data.</text>
</comment>
<dbReference type="Proteomes" id="UP001617669">
    <property type="component" value="Unassembled WGS sequence"/>
</dbReference>
<dbReference type="InterPro" id="IPR028098">
    <property type="entry name" value="Glyco_trans_4-like_N"/>
</dbReference>
<sequence>MYVLHICHSYYPPFLDCARQYAALFQGSPYKVVTVYLTGKPDAEVERGSASDEVIFLGYSSKQVRGLKLGAIAKIRQLVNSRDFAFCIAHRAKPTYVALLATNLPVVSVHHNYDDYGRFSRRILVNLYRKRLLMLCVSDSVRDQMRQHLKHWPAEQIQTLYNRIDVDAVKQSLLPRQEARQMLDIDDDTYVIANVGRLHRDKDQATLLRGFAQALPQLPANTLLLILGKGPLEQDLKALANRLGVANQVRFVGQVPDARRYFRAFDLFVLSSDHEPFGMVLLEAMAAELPIICSDSGGGVEVVRAFAPLFTLGSVEELSRELVNSVDYKIDNKIQLASDILIHSFSDEAARIRFFELIDRAWIHNKTLPPRVLR</sequence>
<protein>
    <submittedName>
        <fullName evidence="3">Glycosyltransferase</fullName>
        <ecNumber evidence="3">2.4.-.-</ecNumber>
    </submittedName>
</protein>
<dbReference type="EC" id="2.4.-.-" evidence="3"/>
<keyword evidence="4" id="KW-1185">Reference proteome</keyword>
<dbReference type="Pfam" id="PF13439">
    <property type="entry name" value="Glyco_transf_4"/>
    <property type="match status" value="1"/>
</dbReference>
<proteinExistence type="predicted"/>
<reference evidence="3 4" key="1">
    <citation type="submission" date="2024-11" db="EMBL/GenBank/DDBJ databases">
        <authorList>
            <person name="Kaparullina E.N."/>
            <person name="Delegan Y.A."/>
            <person name="Doronina N.V."/>
        </authorList>
    </citation>
    <scope>NUCLEOTIDE SEQUENCE [LARGE SCALE GENOMIC DNA]</scope>
    <source>
        <strain evidence="3 4">7sh_L</strain>
    </source>
</reference>
<evidence type="ECO:0000313" key="4">
    <source>
        <dbReference type="Proteomes" id="UP001617669"/>
    </source>
</evidence>
<name>A0ABW8GK50_9PROT</name>
<dbReference type="Gene3D" id="3.40.50.2000">
    <property type="entry name" value="Glycogen Phosphorylase B"/>
    <property type="match status" value="2"/>
</dbReference>